<organism evidence="1 2">
    <name type="scientific">Araneus ventricosus</name>
    <name type="common">Orbweaver spider</name>
    <name type="synonym">Epeira ventricosa</name>
    <dbReference type="NCBI Taxonomy" id="182803"/>
    <lineage>
        <taxon>Eukaryota</taxon>
        <taxon>Metazoa</taxon>
        <taxon>Ecdysozoa</taxon>
        <taxon>Arthropoda</taxon>
        <taxon>Chelicerata</taxon>
        <taxon>Arachnida</taxon>
        <taxon>Araneae</taxon>
        <taxon>Araneomorphae</taxon>
        <taxon>Entelegynae</taxon>
        <taxon>Araneoidea</taxon>
        <taxon>Araneidae</taxon>
        <taxon>Araneus</taxon>
    </lineage>
</organism>
<protein>
    <submittedName>
        <fullName evidence="1">Uncharacterized protein</fullName>
    </submittedName>
</protein>
<feature type="non-terminal residue" evidence="1">
    <location>
        <position position="1"/>
    </location>
</feature>
<proteinExistence type="predicted"/>
<dbReference type="Proteomes" id="UP000499080">
    <property type="component" value="Unassembled WGS sequence"/>
</dbReference>
<accession>A0A4Y2I715</accession>
<comment type="caution">
    <text evidence="1">The sequence shown here is derived from an EMBL/GenBank/DDBJ whole genome shotgun (WGS) entry which is preliminary data.</text>
</comment>
<dbReference type="AlphaFoldDB" id="A0A4Y2I715"/>
<reference evidence="1 2" key="1">
    <citation type="journal article" date="2019" name="Sci. Rep.">
        <title>Orb-weaving spider Araneus ventricosus genome elucidates the spidroin gene catalogue.</title>
        <authorList>
            <person name="Kono N."/>
            <person name="Nakamura H."/>
            <person name="Ohtoshi R."/>
            <person name="Moran D.A.P."/>
            <person name="Shinohara A."/>
            <person name="Yoshida Y."/>
            <person name="Fujiwara M."/>
            <person name="Mori M."/>
            <person name="Tomita M."/>
            <person name="Arakawa K."/>
        </authorList>
    </citation>
    <scope>NUCLEOTIDE SEQUENCE [LARGE SCALE GENOMIC DNA]</scope>
</reference>
<dbReference type="EMBL" id="BGPR01105577">
    <property type="protein sequence ID" value="GBM73521.1"/>
    <property type="molecule type" value="Genomic_DNA"/>
</dbReference>
<sequence length="53" mass="5337">AISVVARGGINAPGAMKKKVIAASFLMADDDLGRTNAVMSQVPDILATPLGAI</sequence>
<evidence type="ECO:0000313" key="1">
    <source>
        <dbReference type="EMBL" id="GBM73521.1"/>
    </source>
</evidence>
<evidence type="ECO:0000313" key="2">
    <source>
        <dbReference type="Proteomes" id="UP000499080"/>
    </source>
</evidence>
<keyword evidence="2" id="KW-1185">Reference proteome</keyword>
<gene>
    <name evidence="1" type="ORF">AVEN_235078_1</name>
</gene>
<name>A0A4Y2I715_ARAVE</name>